<proteinExistence type="predicted"/>
<evidence type="ECO:0000313" key="2">
    <source>
        <dbReference type="Proteomes" id="UP000001312"/>
    </source>
</evidence>
<dbReference type="RefSeq" id="XP_001587032.1">
    <property type="nucleotide sequence ID" value="XM_001586982.1"/>
</dbReference>
<dbReference type="InParanoid" id="A7F2B4"/>
<dbReference type="EMBL" id="CH476639">
    <property type="protein sequence ID" value="EDN95856.1"/>
    <property type="molecule type" value="Genomic_DNA"/>
</dbReference>
<dbReference type="Proteomes" id="UP000001312">
    <property type="component" value="Unassembled WGS sequence"/>
</dbReference>
<dbReference type="AlphaFoldDB" id="A7F2B4"/>
<sequence>MIVRVHTDRLPPASSKGLREVGAEKELLALVEEEQEPRLRIFGMDHIRADGEVIDGAVGVDGYSLKGNFGDDEVWRLRRVLTVDIWVWSEISRFRVWFRSQSWKTGRRGTERTAETNTGVGIHRATENTNSIGTIGTPLSGPKCTGIVPGEAVDSGLVH</sequence>
<organism evidence="1 2">
    <name type="scientific">Sclerotinia sclerotiorum (strain ATCC 18683 / 1980 / Ss-1)</name>
    <name type="common">White mold</name>
    <name type="synonym">Whetzelinia sclerotiorum</name>
    <dbReference type="NCBI Taxonomy" id="665079"/>
    <lineage>
        <taxon>Eukaryota</taxon>
        <taxon>Fungi</taxon>
        <taxon>Dikarya</taxon>
        <taxon>Ascomycota</taxon>
        <taxon>Pezizomycotina</taxon>
        <taxon>Leotiomycetes</taxon>
        <taxon>Helotiales</taxon>
        <taxon>Sclerotiniaceae</taxon>
        <taxon>Sclerotinia</taxon>
    </lineage>
</organism>
<name>A7F2B4_SCLS1</name>
<evidence type="ECO:0000313" key="1">
    <source>
        <dbReference type="EMBL" id="EDN95856.1"/>
    </source>
</evidence>
<reference evidence="2" key="1">
    <citation type="journal article" date="2011" name="PLoS Genet.">
        <title>Genomic analysis of the necrotrophic fungal pathogens Sclerotinia sclerotiorum and Botrytis cinerea.</title>
        <authorList>
            <person name="Amselem J."/>
            <person name="Cuomo C.A."/>
            <person name="van Kan J.A."/>
            <person name="Viaud M."/>
            <person name="Benito E.P."/>
            <person name="Couloux A."/>
            <person name="Coutinho P.M."/>
            <person name="de Vries R.P."/>
            <person name="Dyer P.S."/>
            <person name="Fillinger S."/>
            <person name="Fournier E."/>
            <person name="Gout L."/>
            <person name="Hahn M."/>
            <person name="Kohn L."/>
            <person name="Lapalu N."/>
            <person name="Plummer K.M."/>
            <person name="Pradier J.M."/>
            <person name="Quevillon E."/>
            <person name="Sharon A."/>
            <person name="Simon A."/>
            <person name="ten Have A."/>
            <person name="Tudzynski B."/>
            <person name="Tudzynski P."/>
            <person name="Wincker P."/>
            <person name="Andrew M."/>
            <person name="Anthouard V."/>
            <person name="Beever R.E."/>
            <person name="Beffa R."/>
            <person name="Benoit I."/>
            <person name="Bouzid O."/>
            <person name="Brault B."/>
            <person name="Chen Z."/>
            <person name="Choquer M."/>
            <person name="Collemare J."/>
            <person name="Cotton P."/>
            <person name="Danchin E.G."/>
            <person name="Da Silva C."/>
            <person name="Gautier A."/>
            <person name="Giraud C."/>
            <person name="Giraud T."/>
            <person name="Gonzalez C."/>
            <person name="Grossetete S."/>
            <person name="Guldener U."/>
            <person name="Henrissat B."/>
            <person name="Howlett B.J."/>
            <person name="Kodira C."/>
            <person name="Kretschmer M."/>
            <person name="Lappartient A."/>
            <person name="Leroch M."/>
            <person name="Levis C."/>
            <person name="Mauceli E."/>
            <person name="Neuveglise C."/>
            <person name="Oeser B."/>
            <person name="Pearson M."/>
            <person name="Poulain J."/>
            <person name="Poussereau N."/>
            <person name="Quesneville H."/>
            <person name="Rascle C."/>
            <person name="Schumacher J."/>
            <person name="Segurens B."/>
            <person name="Sexton A."/>
            <person name="Silva E."/>
            <person name="Sirven C."/>
            <person name="Soanes D.M."/>
            <person name="Talbot N.J."/>
            <person name="Templeton M."/>
            <person name="Yandava C."/>
            <person name="Yarden O."/>
            <person name="Zeng Q."/>
            <person name="Rollins J.A."/>
            <person name="Lebrun M.H."/>
            <person name="Dickman M."/>
        </authorList>
    </citation>
    <scope>NUCLEOTIDE SEQUENCE [LARGE SCALE GENOMIC DNA]</scope>
    <source>
        <strain evidence="2">ATCC 18683 / 1980 / Ss-1</strain>
    </source>
</reference>
<dbReference type="GeneID" id="5483406"/>
<protein>
    <submittedName>
        <fullName evidence="1">Uncharacterized protein</fullName>
    </submittedName>
</protein>
<dbReference type="KEGG" id="ssl:SS1G_12061"/>
<accession>A7F2B4</accession>
<gene>
    <name evidence="1" type="ORF">SS1G_12061</name>
</gene>
<keyword evidence="2" id="KW-1185">Reference proteome</keyword>
<dbReference type="HOGENOM" id="CLU_1661841_0_0_1"/>